<organism evidence="3 4">
    <name type="scientific">Gryllotalpicola koreensis</name>
    <dbReference type="NCBI Taxonomy" id="993086"/>
    <lineage>
        <taxon>Bacteria</taxon>
        <taxon>Bacillati</taxon>
        <taxon>Actinomycetota</taxon>
        <taxon>Actinomycetes</taxon>
        <taxon>Micrococcales</taxon>
        <taxon>Microbacteriaceae</taxon>
        <taxon>Gryllotalpicola</taxon>
    </lineage>
</organism>
<accession>A0ABP7ZQI0</accession>
<dbReference type="Proteomes" id="UP001501079">
    <property type="component" value="Unassembled WGS sequence"/>
</dbReference>
<dbReference type="InterPro" id="IPR004843">
    <property type="entry name" value="Calcineurin-like_PHP"/>
</dbReference>
<dbReference type="EMBL" id="BAABBW010000001">
    <property type="protein sequence ID" value="GAA4168012.1"/>
    <property type="molecule type" value="Genomic_DNA"/>
</dbReference>
<proteinExistence type="predicted"/>
<evidence type="ECO:0000256" key="1">
    <source>
        <dbReference type="SAM" id="MobiDB-lite"/>
    </source>
</evidence>
<dbReference type="Gene3D" id="3.60.21.10">
    <property type="match status" value="1"/>
</dbReference>
<evidence type="ECO:0000313" key="4">
    <source>
        <dbReference type="Proteomes" id="UP001501079"/>
    </source>
</evidence>
<dbReference type="Pfam" id="PF00149">
    <property type="entry name" value="Metallophos"/>
    <property type="match status" value="1"/>
</dbReference>
<protein>
    <submittedName>
        <fullName evidence="3">Metallophosphoesterase family protein</fullName>
    </submittedName>
</protein>
<reference evidence="4" key="1">
    <citation type="journal article" date="2019" name="Int. J. Syst. Evol. Microbiol.">
        <title>The Global Catalogue of Microorganisms (GCM) 10K type strain sequencing project: providing services to taxonomists for standard genome sequencing and annotation.</title>
        <authorList>
            <consortium name="The Broad Institute Genomics Platform"/>
            <consortium name="The Broad Institute Genome Sequencing Center for Infectious Disease"/>
            <person name="Wu L."/>
            <person name="Ma J."/>
        </authorList>
    </citation>
    <scope>NUCLEOTIDE SEQUENCE [LARGE SCALE GENOMIC DNA]</scope>
    <source>
        <strain evidence="4">JCM 17591</strain>
    </source>
</reference>
<comment type="caution">
    <text evidence="3">The sequence shown here is derived from an EMBL/GenBank/DDBJ whole genome shotgun (WGS) entry which is preliminary data.</text>
</comment>
<dbReference type="RefSeq" id="WP_344751454.1">
    <property type="nucleotide sequence ID" value="NZ_BAABBW010000001.1"/>
</dbReference>
<name>A0ABP7ZQI0_9MICO</name>
<keyword evidence="4" id="KW-1185">Reference proteome</keyword>
<feature type="region of interest" description="Disordered" evidence="1">
    <location>
        <begin position="147"/>
        <end position="177"/>
    </location>
</feature>
<gene>
    <name evidence="3" type="ORF">GCM10022287_02510</name>
</gene>
<dbReference type="SUPFAM" id="SSF56300">
    <property type="entry name" value="Metallo-dependent phosphatases"/>
    <property type="match status" value="1"/>
</dbReference>
<evidence type="ECO:0000313" key="3">
    <source>
        <dbReference type="EMBL" id="GAA4168012.1"/>
    </source>
</evidence>
<dbReference type="InterPro" id="IPR029052">
    <property type="entry name" value="Metallo-depent_PP-like"/>
</dbReference>
<feature type="compositionally biased region" description="Basic and acidic residues" evidence="1">
    <location>
        <begin position="149"/>
        <end position="163"/>
    </location>
</feature>
<feature type="domain" description="Calcineurin-like phosphoesterase" evidence="2">
    <location>
        <begin position="23"/>
        <end position="114"/>
    </location>
</feature>
<sequence length="214" mass="23540">MNTMSEDAGRMTGVFDFDPFAFVTSDTHFSHARISELAGRPFATVEEMDEALVARWNALVGPGDAVLHLGDLALGPITESLPITGRLNGRKFLVPGNHDRVSTATQTKTAIERFRPLYEEQGWTILPEILDGTRNGRRLRASHYPYRGDSQELERHQSKRPVDDGTPLIHGHTHARDRGGLGNQFHVGVDAFGYAPIPFTLIDDWLAGLAKGGA</sequence>
<evidence type="ECO:0000259" key="2">
    <source>
        <dbReference type="Pfam" id="PF00149"/>
    </source>
</evidence>